<dbReference type="InterPro" id="IPR011701">
    <property type="entry name" value="MFS"/>
</dbReference>
<keyword evidence="2" id="KW-0813">Transport</keyword>
<keyword evidence="3" id="KW-1003">Cell membrane</keyword>
<feature type="transmembrane region" description="Helical" evidence="8">
    <location>
        <begin position="292"/>
        <end position="313"/>
    </location>
</feature>
<organism evidence="10">
    <name type="scientific">Serratia marcescens</name>
    <dbReference type="NCBI Taxonomy" id="615"/>
    <lineage>
        <taxon>Bacteria</taxon>
        <taxon>Pseudomonadati</taxon>
        <taxon>Pseudomonadota</taxon>
        <taxon>Gammaproteobacteria</taxon>
        <taxon>Enterobacterales</taxon>
        <taxon>Yersiniaceae</taxon>
        <taxon>Serratia</taxon>
    </lineage>
</organism>
<dbReference type="PANTHER" id="PTHR42718">
    <property type="entry name" value="MAJOR FACILITATOR SUPERFAMILY MULTIDRUG TRANSPORTER MFSC"/>
    <property type="match status" value="1"/>
</dbReference>
<feature type="transmembrane region" description="Helical" evidence="8">
    <location>
        <begin position="319"/>
        <end position="339"/>
    </location>
</feature>
<dbReference type="GO" id="GO:0005886">
    <property type="term" value="C:plasma membrane"/>
    <property type="evidence" value="ECO:0007669"/>
    <property type="project" value="UniProtKB-SubCell"/>
</dbReference>
<evidence type="ECO:0000256" key="5">
    <source>
        <dbReference type="ARBA" id="ARBA00022692"/>
    </source>
</evidence>
<keyword evidence="4" id="KW-0997">Cell inner membrane</keyword>
<evidence type="ECO:0000256" key="1">
    <source>
        <dbReference type="ARBA" id="ARBA00004429"/>
    </source>
</evidence>
<dbReference type="RefSeq" id="WP_181937723.1">
    <property type="nucleotide sequence ID" value="NZ_NPKU01000013.1"/>
</dbReference>
<evidence type="ECO:0000256" key="2">
    <source>
        <dbReference type="ARBA" id="ARBA00022448"/>
    </source>
</evidence>
<dbReference type="PANTHER" id="PTHR42718:SF46">
    <property type="entry name" value="BLR6921 PROTEIN"/>
    <property type="match status" value="1"/>
</dbReference>
<dbReference type="AlphaFoldDB" id="A0A345INL8"/>
<evidence type="ECO:0000256" key="4">
    <source>
        <dbReference type="ARBA" id="ARBA00022519"/>
    </source>
</evidence>
<feature type="transmembrane region" description="Helical" evidence="8">
    <location>
        <begin position="232"/>
        <end position="255"/>
    </location>
</feature>
<protein>
    <submittedName>
        <fullName evidence="10">Multidrug transporter MdtD</fullName>
    </submittedName>
</protein>
<dbReference type="EMBL" id="MH460878">
    <property type="protein sequence ID" value="AXH01440.1"/>
    <property type="molecule type" value="Genomic_DNA"/>
</dbReference>
<dbReference type="InterPro" id="IPR036259">
    <property type="entry name" value="MFS_trans_sf"/>
</dbReference>
<dbReference type="NCBIfam" id="NF007799">
    <property type="entry name" value="PRK10504.1"/>
    <property type="match status" value="1"/>
</dbReference>
<feature type="transmembrane region" description="Helical" evidence="8">
    <location>
        <begin position="75"/>
        <end position="94"/>
    </location>
</feature>
<keyword evidence="5 8" id="KW-0812">Transmembrane</keyword>
<evidence type="ECO:0000259" key="9">
    <source>
        <dbReference type="PROSITE" id="PS50850"/>
    </source>
</evidence>
<dbReference type="InterPro" id="IPR020846">
    <property type="entry name" value="MFS_dom"/>
</dbReference>
<sequence length="442" mass="47227">MLMKHTATVRWQLWIVAFGFFMQTLDTTIVNTALPSMAASLGENPLRMQSVIVAYVLTVAVTLPASGWLADKVGVQRVFFSAIVLFTLGSLLCARSATLNELIASRVLQGIGGAMMGPALGGLLVQYASWHWIFLINIPVGIVGAIATLLLMPNYQMQTRRFDLSGFFLLAIGMASLTLALDGHKGMGLTGGAIAGLVALGAAALLGYVWHAYGNSRALFSLRLLRTPTYKIGLLASLLGRIGSGMLPFMTPLFLQVGMGFTPFHAGLMMIPMIIGSMGMKRIVVQVVNRFGYRNVLVAATLLLALVSLSFLLAAMLGWLWLLPVILFFQGMVNALRFSAMNTLTLKDLPDRLASSGNSLLSMVMQLSMSLGVSVAGILIGSFAHHQAVADSPAIHSAFIYSYCCMALIIALPALAFARVPADSAPNRTLAKEPGTGSTRLQ</sequence>
<dbReference type="GO" id="GO:0022857">
    <property type="term" value="F:transmembrane transporter activity"/>
    <property type="evidence" value="ECO:0007669"/>
    <property type="project" value="InterPro"/>
</dbReference>
<dbReference type="Gene3D" id="1.20.1720.10">
    <property type="entry name" value="Multidrug resistance protein D"/>
    <property type="match status" value="2"/>
</dbReference>
<comment type="subcellular location">
    <subcellularLocation>
        <location evidence="1">Cell inner membrane</location>
        <topology evidence="1">Multi-pass membrane protein</topology>
    </subcellularLocation>
</comment>
<name>A0A345INL8_SERMA</name>
<dbReference type="Pfam" id="PF07690">
    <property type="entry name" value="MFS_1"/>
    <property type="match status" value="1"/>
</dbReference>
<evidence type="ECO:0000256" key="8">
    <source>
        <dbReference type="SAM" id="Phobius"/>
    </source>
</evidence>
<keyword evidence="6 8" id="KW-1133">Transmembrane helix</keyword>
<feature type="transmembrane region" description="Helical" evidence="8">
    <location>
        <begin position="400"/>
        <end position="418"/>
    </location>
</feature>
<dbReference type="FunFam" id="1.20.1250.20:FF:000021">
    <property type="entry name" value="Putative multidrug resistance protein MdtD"/>
    <property type="match status" value="1"/>
</dbReference>
<proteinExistence type="predicted"/>
<feature type="transmembrane region" description="Helical" evidence="8">
    <location>
        <begin position="187"/>
        <end position="211"/>
    </location>
</feature>
<feature type="transmembrane region" description="Helical" evidence="8">
    <location>
        <begin position="12"/>
        <end position="34"/>
    </location>
</feature>
<dbReference type="PROSITE" id="PS50850">
    <property type="entry name" value="MFS"/>
    <property type="match status" value="1"/>
</dbReference>
<dbReference type="Gene3D" id="1.20.1250.20">
    <property type="entry name" value="MFS general substrate transporter like domains"/>
    <property type="match status" value="1"/>
</dbReference>
<reference evidence="10" key="1">
    <citation type="submission" date="2018-06" db="EMBL/GenBank/DDBJ databases">
        <title>SME-4 producing Serratia marcescens from Argentina and comparison with genomes of other SME-producers.</title>
        <authorList>
            <person name="Dabos L."/>
            <person name="Patino Navarrete R."/>
            <person name="Naas T."/>
        </authorList>
    </citation>
    <scope>NUCLEOTIDE SEQUENCE</scope>
    <source>
        <strain evidence="10">163</strain>
    </source>
</reference>
<evidence type="ECO:0000313" key="10">
    <source>
        <dbReference type="EMBL" id="AXH01440.1"/>
    </source>
</evidence>
<feature type="transmembrane region" description="Helical" evidence="8">
    <location>
        <begin position="131"/>
        <end position="152"/>
    </location>
</feature>
<feature type="transmembrane region" description="Helical" evidence="8">
    <location>
        <begin position="360"/>
        <end position="380"/>
    </location>
</feature>
<keyword evidence="7 8" id="KW-0472">Membrane</keyword>
<accession>A0A345INL8</accession>
<evidence type="ECO:0000256" key="6">
    <source>
        <dbReference type="ARBA" id="ARBA00022989"/>
    </source>
</evidence>
<evidence type="ECO:0000256" key="3">
    <source>
        <dbReference type="ARBA" id="ARBA00022475"/>
    </source>
</evidence>
<feature type="transmembrane region" description="Helical" evidence="8">
    <location>
        <begin position="46"/>
        <end position="69"/>
    </location>
</feature>
<evidence type="ECO:0000256" key="7">
    <source>
        <dbReference type="ARBA" id="ARBA00023136"/>
    </source>
</evidence>
<feature type="transmembrane region" description="Helical" evidence="8">
    <location>
        <begin position="261"/>
        <end position="280"/>
    </location>
</feature>
<dbReference type="SUPFAM" id="SSF103473">
    <property type="entry name" value="MFS general substrate transporter"/>
    <property type="match status" value="1"/>
</dbReference>
<feature type="domain" description="Major facilitator superfamily (MFS) profile" evidence="9">
    <location>
        <begin position="12"/>
        <end position="421"/>
    </location>
</feature>
<feature type="transmembrane region" description="Helical" evidence="8">
    <location>
        <begin position="164"/>
        <end position="181"/>
    </location>
</feature>